<dbReference type="EC" id="3.6.1.22" evidence="4"/>
<evidence type="ECO:0000256" key="3">
    <source>
        <dbReference type="ARBA" id="ARBA00009595"/>
    </source>
</evidence>
<dbReference type="PANTHER" id="PTHR42904:SF6">
    <property type="entry name" value="NAD-CAPPED RNA HYDROLASE NUDT12"/>
    <property type="match status" value="1"/>
</dbReference>
<evidence type="ECO:0000256" key="7">
    <source>
        <dbReference type="ARBA" id="ARBA00022842"/>
    </source>
</evidence>
<dbReference type="GO" id="GO:0006742">
    <property type="term" value="P:NADP+ catabolic process"/>
    <property type="evidence" value="ECO:0007669"/>
    <property type="project" value="TreeGrafter"/>
</dbReference>
<dbReference type="PANTHER" id="PTHR42904">
    <property type="entry name" value="NUDIX HYDROLASE, NUDC SUBFAMILY"/>
    <property type="match status" value="1"/>
</dbReference>
<dbReference type="RefSeq" id="WP_198490224.1">
    <property type="nucleotide sequence ID" value="NZ_CP066078.1"/>
</dbReference>
<feature type="region of interest" description="Disordered" evidence="10">
    <location>
        <begin position="58"/>
        <end position="87"/>
    </location>
</feature>
<dbReference type="InterPro" id="IPR015376">
    <property type="entry name" value="Znr_NADH_PPase"/>
</dbReference>
<dbReference type="InterPro" id="IPR020084">
    <property type="entry name" value="NUDIX_hydrolase_CS"/>
</dbReference>
<feature type="compositionally biased region" description="Low complexity" evidence="10">
    <location>
        <begin position="70"/>
        <end position="82"/>
    </location>
</feature>
<evidence type="ECO:0000313" key="13">
    <source>
        <dbReference type="Proteomes" id="UP000595221"/>
    </source>
</evidence>
<evidence type="ECO:0000256" key="4">
    <source>
        <dbReference type="ARBA" id="ARBA00012381"/>
    </source>
</evidence>
<dbReference type="AlphaFoldDB" id="A0A7T4T4D0"/>
<evidence type="ECO:0000256" key="9">
    <source>
        <dbReference type="ARBA" id="ARBA00023679"/>
    </source>
</evidence>
<keyword evidence="8" id="KW-0520">NAD</keyword>
<gene>
    <name evidence="12" type="primary">nudC</name>
    <name evidence="12" type="ORF">I6H58_10150</name>
</gene>
<dbReference type="InterPro" id="IPR000086">
    <property type="entry name" value="NUDIX_hydrolase_dom"/>
</dbReference>
<comment type="cofactor">
    <cofactor evidence="2">
        <name>Zn(2+)</name>
        <dbReference type="ChEBI" id="CHEBI:29105"/>
    </cofactor>
</comment>
<reference evidence="12 13" key="1">
    <citation type="submission" date="2020-12" db="EMBL/GenBank/DDBJ databases">
        <title>FDA dAtabase for Regulatory Grade micrObial Sequences (FDA-ARGOS): Supporting development and validation of Infectious Disease Dx tests.</title>
        <authorList>
            <person name="Sproer C."/>
            <person name="Gronow S."/>
            <person name="Severitt S."/>
            <person name="Schroder I."/>
            <person name="Tallon L."/>
            <person name="Sadzewicz L."/>
            <person name="Zhao X."/>
            <person name="Boylan J."/>
            <person name="Ott S."/>
            <person name="Bowen H."/>
            <person name="Vavikolanu K."/>
            <person name="Mehta A."/>
            <person name="Aluvathingal J."/>
            <person name="Nadendla S."/>
            <person name="Lowell S."/>
            <person name="Myers T."/>
            <person name="Yan Y."/>
            <person name="Sichtig H."/>
        </authorList>
    </citation>
    <scope>NUCLEOTIDE SEQUENCE [LARGE SCALE GENOMIC DNA]</scope>
    <source>
        <strain evidence="12 13">FDAARGOS_1001</strain>
    </source>
</reference>
<evidence type="ECO:0000256" key="1">
    <source>
        <dbReference type="ARBA" id="ARBA00001946"/>
    </source>
</evidence>
<dbReference type="InterPro" id="IPR015797">
    <property type="entry name" value="NUDIX_hydrolase-like_dom_sf"/>
</dbReference>
<evidence type="ECO:0000256" key="6">
    <source>
        <dbReference type="ARBA" id="ARBA00022801"/>
    </source>
</evidence>
<sequence length="379" mass="40121">MSTAENPGILPPLGALLLGTHPLRRNDLEADTSALLPAALRDARTRVLTLDAEGRAPIRRLPDPADSETADAAPAHDAAPAATRGVAPTRASARAEIAWAGTAQVAGPLAHLGLAADGAPVLLALPTAQTSGAASTATTAETAAAAPPRRLGLREAAQMLDPEQTGWFTAGLALYRWHEQARHCPRCGAPTDPARAGWARTCTAEGTELFPRTDPAIIAAVVHTDEHGEERILLGRSARWPADRYSAFAGFVEAGESLEAAVAREVGEEAGVRVVRAEYRGSQPWPFPRSLMLGFRAVVAEPGAARPDGTEIARVRWFTRRELAGEVRAGRVRLPGPVSIAHHLIADWYGGTLPEKAPQNPPEKAPETLPQNPEDDSTR</sequence>
<evidence type="ECO:0000256" key="10">
    <source>
        <dbReference type="SAM" id="MobiDB-lite"/>
    </source>
</evidence>
<evidence type="ECO:0000256" key="2">
    <source>
        <dbReference type="ARBA" id="ARBA00001947"/>
    </source>
</evidence>
<keyword evidence="5" id="KW-0479">Metal-binding</keyword>
<evidence type="ECO:0000256" key="5">
    <source>
        <dbReference type="ARBA" id="ARBA00022723"/>
    </source>
</evidence>
<dbReference type="GO" id="GO:0005829">
    <property type="term" value="C:cytosol"/>
    <property type="evidence" value="ECO:0007669"/>
    <property type="project" value="TreeGrafter"/>
</dbReference>
<evidence type="ECO:0000259" key="11">
    <source>
        <dbReference type="PROSITE" id="PS51462"/>
    </source>
</evidence>
<evidence type="ECO:0000256" key="8">
    <source>
        <dbReference type="ARBA" id="ARBA00023027"/>
    </source>
</evidence>
<keyword evidence="7" id="KW-0460">Magnesium</keyword>
<dbReference type="GO" id="GO:0019677">
    <property type="term" value="P:NAD+ catabolic process"/>
    <property type="evidence" value="ECO:0007669"/>
    <property type="project" value="TreeGrafter"/>
</dbReference>
<dbReference type="PROSITE" id="PS00893">
    <property type="entry name" value="NUDIX_BOX"/>
    <property type="match status" value="1"/>
</dbReference>
<dbReference type="Pfam" id="PF00293">
    <property type="entry name" value="NUDIX"/>
    <property type="match status" value="1"/>
</dbReference>
<dbReference type="CDD" id="cd03429">
    <property type="entry name" value="NUDIX_NADH_pyrophosphatase_Nudt13"/>
    <property type="match status" value="1"/>
</dbReference>
<protein>
    <recommendedName>
        <fullName evidence="4">NAD(+) diphosphatase</fullName>
        <ecNumber evidence="4">3.6.1.22</ecNumber>
    </recommendedName>
</protein>
<dbReference type="PROSITE" id="PS51462">
    <property type="entry name" value="NUDIX"/>
    <property type="match status" value="1"/>
</dbReference>
<keyword evidence="6 12" id="KW-0378">Hydrolase</keyword>
<feature type="domain" description="Nudix hydrolase" evidence="11">
    <location>
        <begin position="211"/>
        <end position="340"/>
    </location>
</feature>
<dbReference type="Gene3D" id="3.90.79.20">
    <property type="match status" value="1"/>
</dbReference>
<dbReference type="NCBIfam" id="NF001299">
    <property type="entry name" value="PRK00241.1"/>
    <property type="match status" value="1"/>
</dbReference>
<dbReference type="EMBL" id="CP066078">
    <property type="protein sequence ID" value="QQC59283.1"/>
    <property type="molecule type" value="Genomic_DNA"/>
</dbReference>
<proteinExistence type="inferred from homology"/>
<accession>A0A7T4T4D0</accession>
<comment type="cofactor">
    <cofactor evidence="1">
        <name>Mg(2+)</name>
        <dbReference type="ChEBI" id="CHEBI:18420"/>
    </cofactor>
</comment>
<dbReference type="InterPro" id="IPR050241">
    <property type="entry name" value="NAD-cap_RNA_hydrolase_NudC"/>
</dbReference>
<evidence type="ECO:0000313" key="12">
    <source>
        <dbReference type="EMBL" id="QQC59283.1"/>
    </source>
</evidence>
<comment type="similarity">
    <text evidence="3">Belongs to the Nudix hydrolase family. NudC subfamily.</text>
</comment>
<dbReference type="InterPro" id="IPR049734">
    <property type="entry name" value="NudC-like_C"/>
</dbReference>
<feature type="region of interest" description="Disordered" evidence="10">
    <location>
        <begin position="351"/>
        <end position="379"/>
    </location>
</feature>
<dbReference type="SUPFAM" id="SSF55811">
    <property type="entry name" value="Nudix"/>
    <property type="match status" value="1"/>
</dbReference>
<name>A0A7T4T4D0_9MICC</name>
<dbReference type="Pfam" id="PF09297">
    <property type="entry name" value="Zn_ribbon_NUD"/>
    <property type="match status" value="1"/>
</dbReference>
<dbReference type="Gene3D" id="3.90.79.10">
    <property type="entry name" value="Nucleoside Triphosphate Pyrophosphohydrolase"/>
    <property type="match status" value="1"/>
</dbReference>
<dbReference type="GO" id="GO:0035529">
    <property type="term" value="F:NADH pyrophosphatase activity"/>
    <property type="evidence" value="ECO:0007669"/>
    <property type="project" value="TreeGrafter"/>
</dbReference>
<organism evidence="12 13">
    <name type="scientific">Rothia kristinae</name>
    <dbReference type="NCBI Taxonomy" id="37923"/>
    <lineage>
        <taxon>Bacteria</taxon>
        <taxon>Bacillati</taxon>
        <taxon>Actinomycetota</taxon>
        <taxon>Actinomycetes</taxon>
        <taxon>Micrococcales</taxon>
        <taxon>Micrococcaceae</taxon>
        <taxon>Rothia</taxon>
    </lineage>
</organism>
<comment type="catalytic activity">
    <reaction evidence="9">
        <text>a 5'-end NAD(+)-phospho-ribonucleoside in mRNA + H2O = a 5'-end phospho-adenosine-phospho-ribonucleoside in mRNA + beta-nicotinamide D-ribonucleotide + 2 H(+)</text>
        <dbReference type="Rhea" id="RHEA:60876"/>
        <dbReference type="Rhea" id="RHEA-COMP:15698"/>
        <dbReference type="Rhea" id="RHEA-COMP:15719"/>
        <dbReference type="ChEBI" id="CHEBI:14649"/>
        <dbReference type="ChEBI" id="CHEBI:15377"/>
        <dbReference type="ChEBI" id="CHEBI:15378"/>
        <dbReference type="ChEBI" id="CHEBI:144029"/>
        <dbReference type="ChEBI" id="CHEBI:144051"/>
    </reaction>
    <physiologicalReaction direction="left-to-right" evidence="9">
        <dbReference type="Rhea" id="RHEA:60877"/>
    </physiologicalReaction>
</comment>
<dbReference type="GO" id="GO:0046872">
    <property type="term" value="F:metal ion binding"/>
    <property type="evidence" value="ECO:0007669"/>
    <property type="project" value="UniProtKB-KW"/>
</dbReference>
<dbReference type="Proteomes" id="UP000595221">
    <property type="component" value="Chromosome"/>
</dbReference>